<keyword evidence="3" id="KW-1185">Reference proteome</keyword>
<protein>
    <submittedName>
        <fullName evidence="2">Glutamate dehydrogenase</fullName>
    </submittedName>
</protein>
<keyword evidence="1" id="KW-0732">Signal</keyword>
<name>A0A9X1XPE5_9FLAO</name>
<feature type="chain" id="PRO_5040933399" evidence="1">
    <location>
        <begin position="22"/>
        <end position="266"/>
    </location>
</feature>
<dbReference type="AlphaFoldDB" id="A0A9X1XPE5"/>
<evidence type="ECO:0000313" key="3">
    <source>
        <dbReference type="Proteomes" id="UP001139260"/>
    </source>
</evidence>
<dbReference type="RefSeq" id="WP_210645394.1">
    <property type="nucleotide sequence ID" value="NZ_JALNUB010000001.1"/>
</dbReference>
<dbReference type="EMBL" id="JALNUB010000001">
    <property type="protein sequence ID" value="MCK8140628.1"/>
    <property type="molecule type" value="Genomic_DNA"/>
</dbReference>
<dbReference type="NCBIfam" id="NF047659">
    <property type="entry name" value="THC0290_0291_fam"/>
    <property type="match status" value="1"/>
</dbReference>
<organism evidence="2 3">
    <name type="scientific">Flavobacterium pygoscelis</name>
    <dbReference type="NCBI Taxonomy" id="2893176"/>
    <lineage>
        <taxon>Bacteria</taxon>
        <taxon>Pseudomonadati</taxon>
        <taxon>Bacteroidota</taxon>
        <taxon>Flavobacteriia</taxon>
        <taxon>Flavobacteriales</taxon>
        <taxon>Flavobacteriaceae</taxon>
        <taxon>Flavobacterium</taxon>
    </lineage>
</organism>
<feature type="signal peptide" evidence="1">
    <location>
        <begin position="1"/>
        <end position="21"/>
    </location>
</feature>
<evidence type="ECO:0000256" key="1">
    <source>
        <dbReference type="SAM" id="SignalP"/>
    </source>
</evidence>
<comment type="caution">
    <text evidence="2">The sequence shown here is derived from an EMBL/GenBank/DDBJ whole genome shotgun (WGS) entry which is preliminary data.</text>
</comment>
<proteinExistence type="predicted"/>
<evidence type="ECO:0000313" key="2">
    <source>
        <dbReference type="EMBL" id="MCK8140628.1"/>
    </source>
</evidence>
<reference evidence="2" key="1">
    <citation type="submission" date="2022-04" db="EMBL/GenBank/DDBJ databases">
        <title>Flavobacterium pygoscelis sp. nov. isolated from Chinstrap chick (Pygoscelis antarcticus).</title>
        <authorList>
            <person name="Irgang R."/>
            <person name="Poblete-Morales M."/>
            <person name="Avendano-Herrera R."/>
        </authorList>
    </citation>
    <scope>NUCLEOTIDE SEQUENCE</scope>
    <source>
        <strain evidence="2">I-SCBP12n</strain>
    </source>
</reference>
<dbReference type="Proteomes" id="UP001139260">
    <property type="component" value="Unassembled WGS sequence"/>
</dbReference>
<sequence length="266" mass="29849">MIKQLILILFIFIGFSNNSNAQFDGHSHEIGVVVGPVAFQSDYGERHDLSTNSGNTGFGVGIIHYLNFTYNSEYNYTPKTYFNQHFKLRSELSFNKTNLKHYGEYVSPDKTSLGAKQLRAMEGSSSIMNIGTQLELFPLSIRDFTATIGSFAPYASLGGQFSYYNAKATSSLGALGNSATTFPKYLTPSDGRAHGYSNESKTVFSVVSSLGTRYKLDDSSDLLLDLRFQYFFSNWVDGLNPNPEIYKENKANDWLVWLNVGYIYYL</sequence>
<gene>
    <name evidence="2" type="ORF">MW871_01850</name>
</gene>
<accession>A0A9X1XPE5</accession>